<organism evidence="3 4">
    <name type="scientific">Dawidia cretensis</name>
    <dbReference type="NCBI Taxonomy" id="2782350"/>
    <lineage>
        <taxon>Bacteria</taxon>
        <taxon>Pseudomonadati</taxon>
        <taxon>Bacteroidota</taxon>
        <taxon>Cytophagia</taxon>
        <taxon>Cytophagales</taxon>
        <taxon>Chryseotaleaceae</taxon>
        <taxon>Dawidia</taxon>
    </lineage>
</organism>
<feature type="domain" description="Uncharacterized protein YyaB-like PH" evidence="2">
    <location>
        <begin position="58"/>
        <end position="110"/>
    </location>
</feature>
<dbReference type="InterPro" id="IPR009589">
    <property type="entry name" value="PH_YyaB-like"/>
</dbReference>
<evidence type="ECO:0000259" key="2">
    <source>
        <dbReference type="Pfam" id="PF06713"/>
    </source>
</evidence>
<name>A0AAP2DUR0_9BACT</name>
<dbReference type="Pfam" id="PF06713">
    <property type="entry name" value="bPH_4"/>
    <property type="match status" value="1"/>
</dbReference>
<dbReference type="EMBL" id="JAHESE010000001">
    <property type="protein sequence ID" value="MBT1706623.1"/>
    <property type="molecule type" value="Genomic_DNA"/>
</dbReference>
<reference evidence="3 4" key="1">
    <citation type="submission" date="2021-05" db="EMBL/GenBank/DDBJ databases">
        <title>A Polyphasic approach of four new species of the genus Ohtaekwangia: Ohtaekwangia histidinii sp. nov., Ohtaekwangia cretensis sp. nov., Ohtaekwangia indiensis sp. nov., Ohtaekwangia reichenbachii sp. nov. from diverse environment.</title>
        <authorList>
            <person name="Octaviana S."/>
        </authorList>
    </citation>
    <scope>NUCLEOTIDE SEQUENCE [LARGE SCALE GENOMIC DNA]</scope>
    <source>
        <strain evidence="3 4">PWU5</strain>
    </source>
</reference>
<keyword evidence="4" id="KW-1185">Reference proteome</keyword>
<gene>
    <name evidence="3" type="ORF">KK062_00230</name>
</gene>
<feature type="transmembrane region" description="Helical" evidence="1">
    <location>
        <begin position="12"/>
        <end position="32"/>
    </location>
</feature>
<dbReference type="RefSeq" id="WP_254082216.1">
    <property type="nucleotide sequence ID" value="NZ_JAHESE010000001.1"/>
</dbReference>
<keyword evidence="1" id="KW-1133">Transmembrane helix</keyword>
<dbReference type="Proteomes" id="UP001319080">
    <property type="component" value="Unassembled WGS sequence"/>
</dbReference>
<sequence>MKAMQYPSKKGVLTGSIMAIVLLLLVGEMLVLPFHENPIAYAVLALPVGLMAWTWFGTSYRIDAGHLYFASGPFRGKIALASITQVTCGETIWVGYRPASAGKGIVVRYNR</sequence>
<comment type="caution">
    <text evidence="3">The sequence shown here is derived from an EMBL/GenBank/DDBJ whole genome shotgun (WGS) entry which is preliminary data.</text>
</comment>
<evidence type="ECO:0000256" key="1">
    <source>
        <dbReference type="SAM" id="Phobius"/>
    </source>
</evidence>
<dbReference type="AlphaFoldDB" id="A0AAP2DUR0"/>
<evidence type="ECO:0000313" key="4">
    <source>
        <dbReference type="Proteomes" id="UP001319080"/>
    </source>
</evidence>
<accession>A0AAP2DUR0</accession>
<keyword evidence="1" id="KW-0472">Membrane</keyword>
<proteinExistence type="predicted"/>
<dbReference type="GO" id="GO:0030153">
    <property type="term" value="P:bacteriocin immunity"/>
    <property type="evidence" value="ECO:0007669"/>
    <property type="project" value="InterPro"/>
</dbReference>
<feature type="transmembrane region" description="Helical" evidence="1">
    <location>
        <begin position="38"/>
        <end position="56"/>
    </location>
</feature>
<protein>
    <submittedName>
        <fullName evidence="3">PH domain-containing protein</fullName>
    </submittedName>
</protein>
<keyword evidence="1" id="KW-0812">Transmembrane</keyword>
<evidence type="ECO:0000313" key="3">
    <source>
        <dbReference type="EMBL" id="MBT1706623.1"/>
    </source>
</evidence>